<dbReference type="EMBL" id="BMIU01000002">
    <property type="protein sequence ID" value="GGF21094.1"/>
    <property type="molecule type" value="Genomic_DNA"/>
</dbReference>
<comment type="caution">
    <text evidence="3">The sequence shown here is derived from an EMBL/GenBank/DDBJ whole genome shotgun (WGS) entry which is preliminary data.</text>
</comment>
<dbReference type="Gene3D" id="1.10.606.20">
    <property type="match status" value="1"/>
</dbReference>
<sequence>MMKAIRYFLALIALFSAAISCNTDKKNIPELPAKYIGEVTQEMTELMIHDVTNPPLAARFFSYACITGYEIVSQNDSSLAGLHGIINQYPNIKKPDTFPAQSYQLSAVLGMIQTAKTIQPSGTELQTFEDALLDSCRKMGFSEETIHQSLAYGKAMTKAILNYAKTDGYTLISNYPRYTPLGTPGSWYPTPPGYFAPVEPYFDTVRPFFLDSAAQFKPLAPVAFSEAKDSEFYKITKEVYDVEMSETNKEIAAFWDCNPFALQDNGHLMVGMKKISPGAHWMGITNIACQKAELSFTESMKIQTIIATTLMDGFIACWDEKYRSNRIRPETAIRKYIDPTWTPFLQTPPFPEYLSGHSTISTAAAAILTHYFGDNFSYSDTVEERYGLQARNYTSFNQAANEAAISRLYGGIHFMDAITRGQKQGREVGAWIIEKLPQSDLGVAQATKTKN</sequence>
<keyword evidence="1" id="KW-0732">Signal</keyword>
<dbReference type="Pfam" id="PF01569">
    <property type="entry name" value="PAP2"/>
    <property type="match status" value="1"/>
</dbReference>
<name>A0ABQ1UNC0_9BACT</name>
<evidence type="ECO:0000259" key="2">
    <source>
        <dbReference type="Pfam" id="PF01569"/>
    </source>
</evidence>
<keyword evidence="4" id="KW-1185">Reference proteome</keyword>
<feature type="domain" description="Phosphatidic acid phosphatase type 2/haloperoxidase" evidence="2">
    <location>
        <begin position="314"/>
        <end position="421"/>
    </location>
</feature>
<dbReference type="PROSITE" id="PS51257">
    <property type="entry name" value="PROKAR_LIPOPROTEIN"/>
    <property type="match status" value="1"/>
</dbReference>
<reference evidence="4" key="1">
    <citation type="journal article" date="2019" name="Int. J. Syst. Evol. Microbiol.">
        <title>The Global Catalogue of Microorganisms (GCM) 10K type strain sequencing project: providing services to taxonomists for standard genome sequencing and annotation.</title>
        <authorList>
            <consortium name="The Broad Institute Genomics Platform"/>
            <consortium name="The Broad Institute Genome Sequencing Center for Infectious Disease"/>
            <person name="Wu L."/>
            <person name="Ma J."/>
        </authorList>
    </citation>
    <scope>NUCLEOTIDE SEQUENCE [LARGE SCALE GENOMIC DNA]</scope>
    <source>
        <strain evidence="4">CGMCC 1.15407</strain>
    </source>
</reference>
<gene>
    <name evidence="3" type="ORF">GCM10011339_06330</name>
</gene>
<dbReference type="PANTHER" id="PTHR34599">
    <property type="entry name" value="PEROXIDASE-RELATED"/>
    <property type="match status" value="1"/>
</dbReference>
<dbReference type="PANTHER" id="PTHR34599:SF2">
    <property type="entry name" value="TRAF-TYPE DOMAIN-CONTAINING PROTEIN"/>
    <property type="match status" value="1"/>
</dbReference>
<dbReference type="CDD" id="cd03398">
    <property type="entry name" value="PAP2_haloperoxidase"/>
    <property type="match status" value="1"/>
</dbReference>
<feature type="chain" id="PRO_5046225533" description="Phosphatidic acid phosphatase type 2/haloperoxidase domain-containing protein" evidence="1">
    <location>
        <begin position="19"/>
        <end position="451"/>
    </location>
</feature>
<feature type="signal peptide" evidence="1">
    <location>
        <begin position="1"/>
        <end position="18"/>
    </location>
</feature>
<organism evidence="3 4">
    <name type="scientific">Echinicola rosea</name>
    <dbReference type="NCBI Taxonomy" id="1807691"/>
    <lineage>
        <taxon>Bacteria</taxon>
        <taxon>Pseudomonadati</taxon>
        <taxon>Bacteroidota</taxon>
        <taxon>Cytophagia</taxon>
        <taxon>Cytophagales</taxon>
        <taxon>Cyclobacteriaceae</taxon>
        <taxon>Echinicola</taxon>
    </lineage>
</organism>
<dbReference type="InterPro" id="IPR036938">
    <property type="entry name" value="PAP2/HPO_sf"/>
</dbReference>
<dbReference type="Proteomes" id="UP000647339">
    <property type="component" value="Unassembled WGS sequence"/>
</dbReference>
<protein>
    <recommendedName>
        <fullName evidence="2">Phosphatidic acid phosphatase type 2/haloperoxidase domain-containing protein</fullName>
    </recommendedName>
</protein>
<evidence type="ECO:0000313" key="3">
    <source>
        <dbReference type="EMBL" id="GGF21094.1"/>
    </source>
</evidence>
<accession>A0ABQ1UNC0</accession>
<dbReference type="RefSeq" id="WP_308420975.1">
    <property type="nucleotide sequence ID" value="NZ_BMIU01000002.1"/>
</dbReference>
<dbReference type="SUPFAM" id="SSF48317">
    <property type="entry name" value="Acid phosphatase/Vanadium-dependent haloperoxidase"/>
    <property type="match status" value="1"/>
</dbReference>
<evidence type="ECO:0000313" key="4">
    <source>
        <dbReference type="Proteomes" id="UP000647339"/>
    </source>
</evidence>
<dbReference type="InterPro" id="IPR000326">
    <property type="entry name" value="PAP2/HPO"/>
</dbReference>
<proteinExistence type="predicted"/>
<evidence type="ECO:0000256" key="1">
    <source>
        <dbReference type="SAM" id="SignalP"/>
    </source>
</evidence>
<dbReference type="InterPro" id="IPR052559">
    <property type="entry name" value="V-haloperoxidase"/>
</dbReference>